<evidence type="ECO:0000313" key="3">
    <source>
        <dbReference type="Proteomes" id="UP000186206"/>
    </source>
</evidence>
<evidence type="ECO:0008006" key="4">
    <source>
        <dbReference type="Google" id="ProtNLM"/>
    </source>
</evidence>
<evidence type="ECO:0000256" key="1">
    <source>
        <dbReference type="SAM" id="Phobius"/>
    </source>
</evidence>
<accession>A0ABX3F3K4</accession>
<keyword evidence="3" id="KW-1185">Reference proteome</keyword>
<proteinExistence type="predicted"/>
<keyword evidence="1" id="KW-1133">Transmembrane helix</keyword>
<gene>
    <name evidence="2" type="ORF">BIY21_20205</name>
</gene>
<evidence type="ECO:0000313" key="2">
    <source>
        <dbReference type="EMBL" id="OLQ84378.1"/>
    </source>
</evidence>
<reference evidence="2 3" key="1">
    <citation type="submission" date="2016-09" db="EMBL/GenBank/DDBJ databases">
        <title>Genomic Taxonomy of the Vibrionaceae.</title>
        <authorList>
            <person name="Gonzalez-Castillo A."/>
            <person name="Gomez-Gil B."/>
            <person name="Enciso-Ibarra K."/>
        </authorList>
    </citation>
    <scope>NUCLEOTIDE SEQUENCE [LARGE SCALE GENOMIC DNA]</scope>
    <source>
        <strain evidence="2 3">CAIM 1731</strain>
    </source>
</reference>
<dbReference type="Proteomes" id="UP000186206">
    <property type="component" value="Unassembled WGS sequence"/>
</dbReference>
<keyword evidence="1" id="KW-0812">Transmembrane</keyword>
<dbReference type="EMBL" id="MJMI01000163">
    <property type="protein sequence ID" value="OLQ84378.1"/>
    <property type="molecule type" value="Genomic_DNA"/>
</dbReference>
<organism evidence="2 3">
    <name type="scientific">Vibrio ponticus</name>
    <dbReference type="NCBI Taxonomy" id="265668"/>
    <lineage>
        <taxon>Bacteria</taxon>
        <taxon>Pseudomonadati</taxon>
        <taxon>Pseudomonadota</taxon>
        <taxon>Gammaproteobacteria</taxon>
        <taxon>Vibrionales</taxon>
        <taxon>Vibrionaceae</taxon>
        <taxon>Vibrio</taxon>
    </lineage>
</organism>
<feature type="transmembrane region" description="Helical" evidence="1">
    <location>
        <begin position="154"/>
        <end position="173"/>
    </location>
</feature>
<dbReference type="RefSeq" id="WP_075652749.1">
    <property type="nucleotide sequence ID" value="NZ_AP019658.1"/>
</dbReference>
<comment type="caution">
    <text evidence="2">The sequence shown here is derived from an EMBL/GenBank/DDBJ whole genome shotgun (WGS) entry which is preliminary data.</text>
</comment>
<sequence length="218" mass="25015">MDRKKSEGEKLFSEFLTQKGFPSGSVIYDPEWIVVEAPRRHYRPDFLIIEPKRKEVLAAIEVKDCRVSNAGKLLYRDLDLYRKARNNERMPIYLVALLPNDTEVKIYGFDENHELSEIDYSLFPTYDALCNQASIERKGNLVVKSDKITNSFKLTTTLLAFLSLLIVIADFTLELFGIKLLSAERLTLVGGSIALLLMPYIQKFKGLGVEWEREKESS</sequence>
<keyword evidence="1" id="KW-0472">Membrane</keyword>
<protein>
    <recommendedName>
        <fullName evidence="4">Type I restriction enzyme R protein N-terminal domain-containing protein</fullName>
    </recommendedName>
</protein>
<name>A0ABX3F3K4_9VIBR</name>